<evidence type="ECO:0008006" key="3">
    <source>
        <dbReference type="Google" id="ProtNLM"/>
    </source>
</evidence>
<keyword evidence="2" id="KW-1185">Reference proteome</keyword>
<dbReference type="Gene3D" id="3.40.50.1820">
    <property type="entry name" value="alpha/beta hydrolase"/>
    <property type="match status" value="1"/>
</dbReference>
<evidence type="ECO:0000313" key="2">
    <source>
        <dbReference type="Proteomes" id="UP001244341"/>
    </source>
</evidence>
<protein>
    <recommendedName>
        <fullName evidence="3">Peptidase S9 prolyl oligopeptidase catalytic domain-containing protein</fullName>
    </recommendedName>
</protein>
<dbReference type="Proteomes" id="UP001244341">
    <property type="component" value="Chromosome 14b"/>
</dbReference>
<evidence type="ECO:0000313" key="1">
    <source>
        <dbReference type="EMBL" id="WIA21960.1"/>
    </source>
</evidence>
<reference evidence="1 2" key="1">
    <citation type="submission" date="2023-05" db="EMBL/GenBank/DDBJ databases">
        <title>A 100% complete, gapless, phased diploid assembly of the Scenedesmus obliquus UTEX 3031 genome.</title>
        <authorList>
            <person name="Biondi T.C."/>
            <person name="Hanschen E.R."/>
            <person name="Kwon T."/>
            <person name="Eng W."/>
            <person name="Kruse C.P.S."/>
            <person name="Koehler S.I."/>
            <person name="Kunde Y."/>
            <person name="Gleasner C.D."/>
            <person name="You Mak K.T."/>
            <person name="Polle J."/>
            <person name="Hovde B.T."/>
            <person name="Starkenburg S.R."/>
        </authorList>
    </citation>
    <scope>NUCLEOTIDE SEQUENCE [LARGE SCALE GENOMIC DNA]</scope>
    <source>
        <strain evidence="1 2">DOE0152z</strain>
    </source>
</reference>
<dbReference type="EMBL" id="CP126221">
    <property type="protein sequence ID" value="WIA21960.1"/>
    <property type="molecule type" value="Genomic_DNA"/>
</dbReference>
<accession>A0ABY8UL16</accession>
<dbReference type="SUPFAM" id="SSF53474">
    <property type="entry name" value="alpha/beta-Hydrolases"/>
    <property type="match status" value="1"/>
</dbReference>
<name>A0ABY8UL16_TETOB</name>
<proteinExistence type="predicted"/>
<sequence length="98" mass="11696">MNDELRLRIEQQYTDALELCRALAAAAPLPLVCNNPACERLSRDEMVPFRQMQRLHQAVRTQRCTWVEFPNSRHMDAYESNRELYWPALRGFMQQYVH</sequence>
<gene>
    <name evidence="1" type="ORF">OEZ85_004322</name>
</gene>
<organism evidence="1 2">
    <name type="scientific">Tetradesmus obliquus</name>
    <name type="common">Green alga</name>
    <name type="synonym">Acutodesmus obliquus</name>
    <dbReference type="NCBI Taxonomy" id="3088"/>
    <lineage>
        <taxon>Eukaryota</taxon>
        <taxon>Viridiplantae</taxon>
        <taxon>Chlorophyta</taxon>
        <taxon>core chlorophytes</taxon>
        <taxon>Chlorophyceae</taxon>
        <taxon>CS clade</taxon>
        <taxon>Sphaeropleales</taxon>
        <taxon>Scenedesmaceae</taxon>
        <taxon>Tetradesmus</taxon>
    </lineage>
</organism>
<dbReference type="InterPro" id="IPR029058">
    <property type="entry name" value="AB_hydrolase_fold"/>
</dbReference>